<dbReference type="AlphaFoldDB" id="A0A3N4L6T8"/>
<evidence type="ECO:0000256" key="1">
    <source>
        <dbReference type="SAM" id="MobiDB-lite"/>
    </source>
</evidence>
<reference evidence="2 3" key="1">
    <citation type="journal article" date="2018" name="Nat. Ecol. Evol.">
        <title>Pezizomycetes genomes reveal the molecular basis of ectomycorrhizal truffle lifestyle.</title>
        <authorList>
            <person name="Murat C."/>
            <person name="Payen T."/>
            <person name="Noel B."/>
            <person name="Kuo A."/>
            <person name="Morin E."/>
            <person name="Chen J."/>
            <person name="Kohler A."/>
            <person name="Krizsan K."/>
            <person name="Balestrini R."/>
            <person name="Da Silva C."/>
            <person name="Montanini B."/>
            <person name="Hainaut M."/>
            <person name="Levati E."/>
            <person name="Barry K.W."/>
            <person name="Belfiori B."/>
            <person name="Cichocki N."/>
            <person name="Clum A."/>
            <person name="Dockter R.B."/>
            <person name="Fauchery L."/>
            <person name="Guy J."/>
            <person name="Iotti M."/>
            <person name="Le Tacon F."/>
            <person name="Lindquist E.A."/>
            <person name="Lipzen A."/>
            <person name="Malagnac F."/>
            <person name="Mello A."/>
            <person name="Molinier V."/>
            <person name="Miyauchi S."/>
            <person name="Poulain J."/>
            <person name="Riccioni C."/>
            <person name="Rubini A."/>
            <person name="Sitrit Y."/>
            <person name="Splivallo R."/>
            <person name="Traeger S."/>
            <person name="Wang M."/>
            <person name="Zifcakova L."/>
            <person name="Wipf D."/>
            <person name="Zambonelli A."/>
            <person name="Paolocci F."/>
            <person name="Nowrousian M."/>
            <person name="Ottonello S."/>
            <person name="Baldrian P."/>
            <person name="Spatafora J.W."/>
            <person name="Henrissat B."/>
            <person name="Nagy L.G."/>
            <person name="Aury J.M."/>
            <person name="Wincker P."/>
            <person name="Grigoriev I.V."/>
            <person name="Bonfante P."/>
            <person name="Martin F.M."/>
        </authorList>
    </citation>
    <scope>NUCLEOTIDE SEQUENCE [LARGE SCALE GENOMIC DNA]</scope>
    <source>
        <strain evidence="2 3">CCBAS932</strain>
    </source>
</reference>
<feature type="compositionally biased region" description="Polar residues" evidence="1">
    <location>
        <begin position="289"/>
        <end position="303"/>
    </location>
</feature>
<feature type="region of interest" description="Disordered" evidence="1">
    <location>
        <begin position="45"/>
        <end position="116"/>
    </location>
</feature>
<feature type="compositionally biased region" description="Basic and acidic residues" evidence="1">
    <location>
        <begin position="66"/>
        <end position="95"/>
    </location>
</feature>
<organism evidence="2 3">
    <name type="scientific">Morchella conica CCBAS932</name>
    <dbReference type="NCBI Taxonomy" id="1392247"/>
    <lineage>
        <taxon>Eukaryota</taxon>
        <taxon>Fungi</taxon>
        <taxon>Dikarya</taxon>
        <taxon>Ascomycota</taxon>
        <taxon>Pezizomycotina</taxon>
        <taxon>Pezizomycetes</taxon>
        <taxon>Pezizales</taxon>
        <taxon>Morchellaceae</taxon>
        <taxon>Morchella</taxon>
    </lineage>
</organism>
<feature type="region of interest" description="Disordered" evidence="1">
    <location>
        <begin position="206"/>
        <end position="303"/>
    </location>
</feature>
<feature type="region of interest" description="Disordered" evidence="1">
    <location>
        <begin position="140"/>
        <end position="191"/>
    </location>
</feature>
<dbReference type="InParanoid" id="A0A3N4L6T8"/>
<protein>
    <submittedName>
        <fullName evidence="2">Uncharacterized protein</fullName>
    </submittedName>
</protein>
<dbReference type="OrthoDB" id="5340021at2759"/>
<feature type="compositionally biased region" description="Polar residues" evidence="1">
    <location>
        <begin position="217"/>
        <end position="227"/>
    </location>
</feature>
<proteinExistence type="predicted"/>
<feature type="compositionally biased region" description="Polar residues" evidence="1">
    <location>
        <begin position="140"/>
        <end position="149"/>
    </location>
</feature>
<evidence type="ECO:0000313" key="3">
    <source>
        <dbReference type="Proteomes" id="UP000277580"/>
    </source>
</evidence>
<sequence length="303" mass="33271">MPAKIIFIAATVIVVAGIVVYDNREHVYEFVDRTRRKVKNSLHALAQEINPREPIPMTSRGPFSESYRENEGEKEKPYNEERSEGGERSFTKGDEAYGFASSSSREQYHNEYHTPSAHVRHRGQQFGTMPENLVVFDAATESSRMSTPNLDPVSRRGSTETLQLEKPLPQMPAEPPALPPKPQSLAVQPSPELSVISDPFVDVAEVQEVTEPIEQQKAASSRTVSSGEDQEDVSNPFESSQPYWSIHEWASAAHTPSSAPSLAGSAPEEIEQPADDILSDFGSDVESVGSWTEVGSSVSGDDN</sequence>
<feature type="compositionally biased region" description="Pro residues" evidence="1">
    <location>
        <begin position="169"/>
        <end position="182"/>
    </location>
</feature>
<evidence type="ECO:0000313" key="2">
    <source>
        <dbReference type="EMBL" id="RPB16351.1"/>
    </source>
</evidence>
<name>A0A3N4L6T8_9PEZI</name>
<keyword evidence="3" id="KW-1185">Reference proteome</keyword>
<dbReference type="EMBL" id="ML119109">
    <property type="protein sequence ID" value="RPB16351.1"/>
    <property type="molecule type" value="Genomic_DNA"/>
</dbReference>
<gene>
    <name evidence="2" type="ORF">P167DRAFT_542148</name>
</gene>
<accession>A0A3N4L6T8</accession>
<dbReference type="Proteomes" id="UP000277580">
    <property type="component" value="Unassembled WGS sequence"/>
</dbReference>
<feature type="compositionally biased region" description="Acidic residues" evidence="1">
    <location>
        <begin position="268"/>
        <end position="278"/>
    </location>
</feature>
<feature type="compositionally biased region" description="Low complexity" evidence="1">
    <location>
        <begin position="250"/>
        <end position="267"/>
    </location>
</feature>